<protein>
    <submittedName>
        <fullName evidence="2">Uncharacterized protein</fullName>
    </submittedName>
</protein>
<feature type="transmembrane region" description="Helical" evidence="1">
    <location>
        <begin position="33"/>
        <end position="53"/>
    </location>
</feature>
<reference evidence="2 3" key="1">
    <citation type="submission" date="2022-06" db="EMBL/GenBank/DDBJ databases">
        <title>Genomic Encyclopedia of Archaeal and Bacterial Type Strains, Phase II (KMG-II): from individual species to whole genera.</title>
        <authorList>
            <person name="Goeker M."/>
        </authorList>
    </citation>
    <scope>NUCLEOTIDE SEQUENCE [LARGE SCALE GENOMIC DNA]</scope>
    <source>
        <strain evidence="2 3">DSM 44255</strain>
    </source>
</reference>
<keyword evidence="3" id="KW-1185">Reference proteome</keyword>
<keyword evidence="1" id="KW-0472">Membrane</keyword>
<keyword evidence="1" id="KW-0812">Transmembrane</keyword>
<evidence type="ECO:0000256" key="1">
    <source>
        <dbReference type="SAM" id="Phobius"/>
    </source>
</evidence>
<gene>
    <name evidence="2" type="ORF">LV75_002744</name>
</gene>
<name>A0ABT1ICF1_9PSEU</name>
<organism evidence="2 3">
    <name type="scientific">Actinokineospora diospyrosa</name>
    <dbReference type="NCBI Taxonomy" id="103728"/>
    <lineage>
        <taxon>Bacteria</taxon>
        <taxon>Bacillati</taxon>
        <taxon>Actinomycetota</taxon>
        <taxon>Actinomycetes</taxon>
        <taxon>Pseudonocardiales</taxon>
        <taxon>Pseudonocardiaceae</taxon>
        <taxon>Actinokineospora</taxon>
    </lineage>
</organism>
<feature type="transmembrane region" description="Helical" evidence="1">
    <location>
        <begin position="59"/>
        <end position="76"/>
    </location>
</feature>
<dbReference type="RefSeq" id="WP_253887223.1">
    <property type="nucleotide sequence ID" value="NZ_BAAAVB010000013.1"/>
</dbReference>
<dbReference type="EMBL" id="JAMTCO010000006">
    <property type="protein sequence ID" value="MCP2270243.1"/>
    <property type="molecule type" value="Genomic_DNA"/>
</dbReference>
<proteinExistence type="predicted"/>
<dbReference type="Proteomes" id="UP001205185">
    <property type="component" value="Unassembled WGS sequence"/>
</dbReference>
<sequence length="82" mass="8817">MPTPRRAASPHGLLGYVVADADRTRNALRLLRWSLAGATVLLPLVIGTLVVLAHSPPHIAWLCSGAAATGTLWRALRTSRRQ</sequence>
<keyword evidence="1" id="KW-1133">Transmembrane helix</keyword>
<comment type="caution">
    <text evidence="2">The sequence shown here is derived from an EMBL/GenBank/DDBJ whole genome shotgun (WGS) entry which is preliminary data.</text>
</comment>
<accession>A0ABT1ICF1</accession>
<evidence type="ECO:0000313" key="3">
    <source>
        <dbReference type="Proteomes" id="UP001205185"/>
    </source>
</evidence>
<evidence type="ECO:0000313" key="2">
    <source>
        <dbReference type="EMBL" id="MCP2270243.1"/>
    </source>
</evidence>